<accession>A0A1V5T561</accession>
<protein>
    <recommendedName>
        <fullName evidence="2">DNA primase/polymerase bifunctional N-terminal domain-containing protein</fullName>
    </recommendedName>
</protein>
<dbReference type="EMBL" id="MWBQ01000008">
    <property type="protein sequence ID" value="OQA61754.1"/>
    <property type="molecule type" value="Genomic_DNA"/>
</dbReference>
<evidence type="ECO:0008006" key="2">
    <source>
        <dbReference type="Google" id="ProtNLM"/>
    </source>
</evidence>
<reference evidence="1" key="1">
    <citation type="submission" date="2017-02" db="EMBL/GenBank/DDBJ databases">
        <title>Delving into the versatile metabolic prowess of the omnipresent phylum Bacteroidetes.</title>
        <authorList>
            <person name="Nobu M.K."/>
            <person name="Mei R."/>
            <person name="Narihiro T."/>
            <person name="Kuroda K."/>
            <person name="Liu W.-T."/>
        </authorList>
    </citation>
    <scope>NUCLEOTIDE SEQUENCE</scope>
    <source>
        <strain evidence="1">ADurb.Bin276</strain>
    </source>
</reference>
<dbReference type="AlphaFoldDB" id="A0A1V5T561"/>
<evidence type="ECO:0000313" key="1">
    <source>
        <dbReference type="EMBL" id="OQA61754.1"/>
    </source>
</evidence>
<gene>
    <name evidence="1" type="ORF">BWY41_00024</name>
</gene>
<name>A0A1V5T561_9BACT</name>
<dbReference type="Proteomes" id="UP000485569">
    <property type="component" value="Unassembled WGS sequence"/>
</dbReference>
<organism evidence="1">
    <name type="scientific">Candidatus Atribacter allofermentans</name>
    <dbReference type="NCBI Taxonomy" id="1852833"/>
    <lineage>
        <taxon>Bacteria</taxon>
        <taxon>Pseudomonadati</taxon>
        <taxon>Atribacterota</taxon>
        <taxon>Atribacteria</taxon>
        <taxon>Atribacterales</taxon>
        <taxon>Atribacteraceae</taxon>
        <taxon>Atribacter</taxon>
    </lineage>
</organism>
<proteinExistence type="predicted"/>
<comment type="caution">
    <text evidence="1">The sequence shown here is derived from an EMBL/GenBank/DDBJ whole genome shotgun (WGS) entry which is preliminary data.</text>
</comment>
<sequence>MNGVNPPSKSNYNIHSSGLSTGRVEEPLCKEGLEAYHEKLLLSAECYKSRGITCFPTQEKRPLPGFFYQELLNRNMTIEELKDLFVIHQKIITGLAILGAYVPQQEAYLNVIDIDCLPALEKIKKTGMADYLFTTKVKTFHGYHFCILTTYEVQGYKNIYFEGRKVGEYRGVGSYWIAPPSEFIMKDKEDPGKMNFYYYRFLDPIYPIIKIGEEETKWILDFFQVKGTRTRGTINRKEKESIPGISERPDSTTEKIYQVEFKRGITGNHERLFALLGYSGLCPFHEETNPSFGFYTAENGKKRAKDFHDGESYSMGELFLYYPKEPTPKGAIEEPEEREKLSKGLYTVFNKIVNCLSENIDNIEASINSEPFQKMINGKRKRNRWGYKKALLFILGLVLLRKKKSFILPIEIISKLIGVSRMQGLKFLKQLEAENFIKSRYKRVSKNSKYRVWVYKKGERLKTIL</sequence>
<dbReference type="SUPFAM" id="SSF56747">
    <property type="entry name" value="Prim-pol domain"/>
    <property type="match status" value="1"/>
</dbReference>